<protein>
    <submittedName>
        <fullName evidence="3">Uncharacterized protein</fullName>
    </submittedName>
</protein>
<accession>A0A0D2NX80</accession>
<dbReference type="Proteomes" id="UP000054270">
    <property type="component" value="Unassembled WGS sequence"/>
</dbReference>
<feature type="transmembrane region" description="Helical" evidence="2">
    <location>
        <begin position="20"/>
        <end position="43"/>
    </location>
</feature>
<dbReference type="EMBL" id="KN817561">
    <property type="protein sequence ID" value="KJA21091.1"/>
    <property type="molecule type" value="Genomic_DNA"/>
</dbReference>
<evidence type="ECO:0000313" key="3">
    <source>
        <dbReference type="EMBL" id="KJA21091.1"/>
    </source>
</evidence>
<dbReference type="OMA" id="EWETESI"/>
<evidence type="ECO:0000256" key="1">
    <source>
        <dbReference type="SAM" id="MobiDB-lite"/>
    </source>
</evidence>
<sequence length="250" mass="27464">MEEQPYTKREIPRIAGSAAAFIAVVVILACITIVSCTAVVYILREDMAHNRHEEQVRSRTTQDRYGRSRNTSIFGSLGRVLGVSRSRQQPETSRTDKSRSGWMQARNASEWDLERAQGDDINHQYARQASTSTPMRTATPLSSNAASLPPSSRIYVPGSDYEHHGGRGYSFADQSSIPRHSVIPSIQYSPPSSPASPSMRHPTAPSSSESLQHLSDNDSTENIRMPNPFADTASPSVHTFSSGSKFVEAL</sequence>
<feature type="compositionally biased region" description="Polar residues" evidence="1">
    <location>
        <begin position="127"/>
        <end position="136"/>
    </location>
</feature>
<dbReference type="AlphaFoldDB" id="A0A0D2NX80"/>
<feature type="region of interest" description="Disordered" evidence="1">
    <location>
        <begin position="51"/>
        <end position="70"/>
    </location>
</feature>
<keyword evidence="2" id="KW-0472">Membrane</keyword>
<keyword evidence="2" id="KW-1133">Transmembrane helix</keyword>
<keyword evidence="4" id="KW-1185">Reference proteome</keyword>
<gene>
    <name evidence="3" type="ORF">HYPSUDRAFT_68057</name>
</gene>
<evidence type="ECO:0000313" key="4">
    <source>
        <dbReference type="Proteomes" id="UP000054270"/>
    </source>
</evidence>
<feature type="region of interest" description="Disordered" evidence="1">
    <location>
        <begin position="127"/>
        <end position="250"/>
    </location>
</feature>
<feature type="compositionally biased region" description="Basic and acidic residues" evidence="1">
    <location>
        <begin position="51"/>
        <end position="66"/>
    </location>
</feature>
<feature type="compositionally biased region" description="Polar residues" evidence="1">
    <location>
        <begin position="204"/>
        <end position="214"/>
    </location>
</feature>
<evidence type="ECO:0000256" key="2">
    <source>
        <dbReference type="SAM" id="Phobius"/>
    </source>
</evidence>
<reference evidence="4" key="1">
    <citation type="submission" date="2014-04" db="EMBL/GenBank/DDBJ databases">
        <title>Evolutionary Origins and Diversification of the Mycorrhizal Mutualists.</title>
        <authorList>
            <consortium name="DOE Joint Genome Institute"/>
            <consortium name="Mycorrhizal Genomics Consortium"/>
            <person name="Kohler A."/>
            <person name="Kuo A."/>
            <person name="Nagy L.G."/>
            <person name="Floudas D."/>
            <person name="Copeland A."/>
            <person name="Barry K.W."/>
            <person name="Cichocki N."/>
            <person name="Veneault-Fourrey C."/>
            <person name="LaButti K."/>
            <person name="Lindquist E.A."/>
            <person name="Lipzen A."/>
            <person name="Lundell T."/>
            <person name="Morin E."/>
            <person name="Murat C."/>
            <person name="Riley R."/>
            <person name="Ohm R."/>
            <person name="Sun H."/>
            <person name="Tunlid A."/>
            <person name="Henrissat B."/>
            <person name="Grigoriev I.V."/>
            <person name="Hibbett D.S."/>
            <person name="Martin F."/>
        </authorList>
    </citation>
    <scope>NUCLEOTIDE SEQUENCE [LARGE SCALE GENOMIC DNA]</scope>
    <source>
        <strain evidence="4">FD-334 SS-4</strain>
    </source>
</reference>
<feature type="compositionally biased region" description="Polar residues" evidence="1">
    <location>
        <begin position="233"/>
        <end position="244"/>
    </location>
</feature>
<organism evidence="3 4">
    <name type="scientific">Hypholoma sublateritium (strain FD-334 SS-4)</name>
    <dbReference type="NCBI Taxonomy" id="945553"/>
    <lineage>
        <taxon>Eukaryota</taxon>
        <taxon>Fungi</taxon>
        <taxon>Dikarya</taxon>
        <taxon>Basidiomycota</taxon>
        <taxon>Agaricomycotina</taxon>
        <taxon>Agaricomycetes</taxon>
        <taxon>Agaricomycetidae</taxon>
        <taxon>Agaricales</taxon>
        <taxon>Agaricineae</taxon>
        <taxon>Strophariaceae</taxon>
        <taxon>Hypholoma</taxon>
    </lineage>
</organism>
<feature type="compositionally biased region" description="Low complexity" evidence="1">
    <location>
        <begin position="137"/>
        <end position="152"/>
    </location>
</feature>
<proteinExistence type="predicted"/>
<keyword evidence="2" id="KW-0812">Transmembrane</keyword>
<name>A0A0D2NX80_HYPSF</name>
<dbReference type="OrthoDB" id="3065557at2759"/>
<feature type="region of interest" description="Disordered" evidence="1">
    <location>
        <begin position="83"/>
        <end position="105"/>
    </location>
</feature>
<feature type="compositionally biased region" description="Low complexity" evidence="1">
    <location>
        <begin position="184"/>
        <end position="202"/>
    </location>
</feature>